<dbReference type="InterPro" id="IPR006015">
    <property type="entry name" value="Universal_stress_UspA"/>
</dbReference>
<gene>
    <name evidence="3" type="ORF">FTX54_004500</name>
</gene>
<sequence length="125" mass="13866">MFKKIALAYDGSLHSFRAAEKAAYLASRVKDSYIEIITVKDSKGTNEYISSIAPVEEMLENPQVNYGATFLKGAPAEELIAYINKKDFDIIIIGSRGLDNMQQFMLGSVSYKVVKNVKIPALIVK</sequence>
<dbReference type="OrthoDB" id="9777884at2"/>
<dbReference type="EMBL" id="CP144914">
    <property type="protein sequence ID" value="WWD80825.1"/>
    <property type="molecule type" value="Genomic_DNA"/>
</dbReference>
<dbReference type="AlphaFoldDB" id="A0A5C7F7W7"/>
<organism evidence="3 4">
    <name type="scientific">Alkalicoccus halolimnae</name>
    <dbReference type="NCBI Taxonomy" id="1667239"/>
    <lineage>
        <taxon>Bacteria</taxon>
        <taxon>Bacillati</taxon>
        <taxon>Bacillota</taxon>
        <taxon>Bacilli</taxon>
        <taxon>Bacillales</taxon>
        <taxon>Bacillaceae</taxon>
        <taxon>Alkalicoccus</taxon>
    </lineage>
</organism>
<dbReference type="InterPro" id="IPR014729">
    <property type="entry name" value="Rossmann-like_a/b/a_fold"/>
</dbReference>
<comment type="similarity">
    <text evidence="1">Belongs to the universal stress protein A family.</text>
</comment>
<evidence type="ECO:0000313" key="4">
    <source>
        <dbReference type="Proteomes" id="UP000321816"/>
    </source>
</evidence>
<evidence type="ECO:0000259" key="2">
    <source>
        <dbReference type="Pfam" id="PF00582"/>
    </source>
</evidence>
<reference evidence="3 4" key="1">
    <citation type="submission" date="2024-01" db="EMBL/GenBank/DDBJ databases">
        <title>Complete Genome Sequence of Alkalicoccus halolimnae BZ-SZ-XJ29T, a Moderately Halophilic Bacterium Isolated from a Salt Lake.</title>
        <authorList>
            <person name="Zhao B."/>
        </authorList>
    </citation>
    <scope>NUCLEOTIDE SEQUENCE [LARGE SCALE GENOMIC DNA]</scope>
    <source>
        <strain evidence="3 4">BZ-SZ-XJ29</strain>
    </source>
</reference>
<dbReference type="RefSeq" id="WP_147803253.1">
    <property type="nucleotide sequence ID" value="NZ_CP144914.1"/>
</dbReference>
<dbReference type="CDD" id="cd00293">
    <property type="entry name" value="USP-like"/>
    <property type="match status" value="1"/>
</dbReference>
<protein>
    <submittedName>
        <fullName evidence="3">Universal stress protein</fullName>
    </submittedName>
</protein>
<name>A0A5C7F7W7_9BACI</name>
<evidence type="ECO:0000313" key="3">
    <source>
        <dbReference type="EMBL" id="WWD80825.1"/>
    </source>
</evidence>
<dbReference type="Pfam" id="PF00582">
    <property type="entry name" value="Usp"/>
    <property type="match status" value="1"/>
</dbReference>
<dbReference type="Gene3D" id="3.40.50.620">
    <property type="entry name" value="HUPs"/>
    <property type="match status" value="1"/>
</dbReference>
<dbReference type="InterPro" id="IPR006016">
    <property type="entry name" value="UspA"/>
</dbReference>
<dbReference type="KEGG" id="ahal:FTX54_004500"/>
<evidence type="ECO:0000256" key="1">
    <source>
        <dbReference type="ARBA" id="ARBA00008791"/>
    </source>
</evidence>
<dbReference type="Proteomes" id="UP000321816">
    <property type="component" value="Chromosome"/>
</dbReference>
<proteinExistence type="inferred from homology"/>
<keyword evidence="4" id="KW-1185">Reference proteome</keyword>
<accession>A0A5C7F7W7</accession>
<feature type="domain" description="UspA" evidence="2">
    <location>
        <begin position="1"/>
        <end position="125"/>
    </location>
</feature>
<dbReference type="PANTHER" id="PTHR46268:SF6">
    <property type="entry name" value="UNIVERSAL STRESS PROTEIN UP12"/>
    <property type="match status" value="1"/>
</dbReference>
<dbReference type="PANTHER" id="PTHR46268">
    <property type="entry name" value="STRESS RESPONSE PROTEIN NHAX"/>
    <property type="match status" value="1"/>
</dbReference>
<dbReference type="SUPFAM" id="SSF52402">
    <property type="entry name" value="Adenine nucleotide alpha hydrolases-like"/>
    <property type="match status" value="1"/>
</dbReference>
<dbReference type="PRINTS" id="PR01438">
    <property type="entry name" value="UNVRSLSTRESS"/>
</dbReference>